<dbReference type="AlphaFoldDB" id="A0A8X6PW02"/>
<organism evidence="2 3">
    <name type="scientific">Nephila pilipes</name>
    <name type="common">Giant wood spider</name>
    <name type="synonym">Nephila maculata</name>
    <dbReference type="NCBI Taxonomy" id="299642"/>
    <lineage>
        <taxon>Eukaryota</taxon>
        <taxon>Metazoa</taxon>
        <taxon>Ecdysozoa</taxon>
        <taxon>Arthropoda</taxon>
        <taxon>Chelicerata</taxon>
        <taxon>Arachnida</taxon>
        <taxon>Araneae</taxon>
        <taxon>Araneomorphae</taxon>
        <taxon>Entelegynae</taxon>
        <taxon>Araneoidea</taxon>
        <taxon>Nephilidae</taxon>
        <taxon>Nephila</taxon>
    </lineage>
</organism>
<keyword evidence="3" id="KW-1185">Reference proteome</keyword>
<feature type="region of interest" description="Disordered" evidence="1">
    <location>
        <begin position="80"/>
        <end position="99"/>
    </location>
</feature>
<feature type="region of interest" description="Disordered" evidence="1">
    <location>
        <begin position="1"/>
        <end position="32"/>
    </location>
</feature>
<evidence type="ECO:0000313" key="3">
    <source>
        <dbReference type="Proteomes" id="UP000887013"/>
    </source>
</evidence>
<reference evidence="2" key="1">
    <citation type="submission" date="2020-08" db="EMBL/GenBank/DDBJ databases">
        <title>Multicomponent nature underlies the extraordinary mechanical properties of spider dragline silk.</title>
        <authorList>
            <person name="Kono N."/>
            <person name="Nakamura H."/>
            <person name="Mori M."/>
            <person name="Yoshida Y."/>
            <person name="Ohtoshi R."/>
            <person name="Malay A.D."/>
            <person name="Moran D.A.P."/>
            <person name="Tomita M."/>
            <person name="Numata K."/>
            <person name="Arakawa K."/>
        </authorList>
    </citation>
    <scope>NUCLEOTIDE SEQUENCE</scope>
</reference>
<feature type="compositionally biased region" description="Polar residues" evidence="1">
    <location>
        <begin position="22"/>
        <end position="32"/>
    </location>
</feature>
<dbReference type="EMBL" id="BMAW01121092">
    <property type="protein sequence ID" value="GFT92487.1"/>
    <property type="molecule type" value="Genomic_DNA"/>
</dbReference>
<feature type="compositionally biased region" description="Basic and acidic residues" evidence="1">
    <location>
        <begin position="84"/>
        <end position="99"/>
    </location>
</feature>
<dbReference type="Proteomes" id="UP000887013">
    <property type="component" value="Unassembled WGS sequence"/>
</dbReference>
<sequence length="99" mass="11324">MTPRYRPSRRRNSLKPPKRTLESPSGIQQTTLPQNDAFETFSNNFLHFSSRLSRGTRPLPSQQRPGPLFWSKGIQLVSGKAGKTGRERMPQELKTKIQC</sequence>
<feature type="compositionally biased region" description="Basic residues" evidence="1">
    <location>
        <begin position="1"/>
        <end position="18"/>
    </location>
</feature>
<evidence type="ECO:0000313" key="2">
    <source>
        <dbReference type="EMBL" id="GFT92487.1"/>
    </source>
</evidence>
<evidence type="ECO:0000256" key="1">
    <source>
        <dbReference type="SAM" id="MobiDB-lite"/>
    </source>
</evidence>
<name>A0A8X6PW02_NEPPI</name>
<protein>
    <submittedName>
        <fullName evidence="2">Uncharacterized protein</fullName>
    </submittedName>
</protein>
<accession>A0A8X6PW02</accession>
<comment type="caution">
    <text evidence="2">The sequence shown here is derived from an EMBL/GenBank/DDBJ whole genome shotgun (WGS) entry which is preliminary data.</text>
</comment>
<proteinExistence type="predicted"/>
<gene>
    <name evidence="2" type="ORF">NPIL_526051</name>
</gene>